<evidence type="ECO:0000256" key="5">
    <source>
        <dbReference type="ARBA" id="ARBA00023163"/>
    </source>
</evidence>
<feature type="domain" description="Zn(2)-C6 fungal-type" evidence="7">
    <location>
        <begin position="20"/>
        <end position="48"/>
    </location>
</feature>
<dbReference type="InterPro" id="IPR036864">
    <property type="entry name" value="Zn2-C6_fun-type_DNA-bd_sf"/>
</dbReference>
<keyword evidence="5" id="KW-0804">Transcription</keyword>
<reference evidence="8" key="1">
    <citation type="journal article" date="2020" name="Stud. Mycol.">
        <title>101 Dothideomycetes genomes: a test case for predicting lifestyles and emergence of pathogens.</title>
        <authorList>
            <person name="Haridas S."/>
            <person name="Albert R."/>
            <person name="Binder M."/>
            <person name="Bloem J."/>
            <person name="Labutti K."/>
            <person name="Salamov A."/>
            <person name="Andreopoulos B."/>
            <person name="Baker S."/>
            <person name="Barry K."/>
            <person name="Bills G."/>
            <person name="Bluhm B."/>
            <person name="Cannon C."/>
            <person name="Castanera R."/>
            <person name="Culley D."/>
            <person name="Daum C."/>
            <person name="Ezra D."/>
            <person name="Gonzalez J."/>
            <person name="Henrissat B."/>
            <person name="Kuo A."/>
            <person name="Liang C."/>
            <person name="Lipzen A."/>
            <person name="Lutzoni F."/>
            <person name="Magnuson J."/>
            <person name="Mondo S."/>
            <person name="Nolan M."/>
            <person name="Ohm R."/>
            <person name="Pangilinan J."/>
            <person name="Park H.-J."/>
            <person name="Ramirez L."/>
            <person name="Alfaro M."/>
            <person name="Sun H."/>
            <person name="Tritt A."/>
            <person name="Yoshinaga Y."/>
            <person name="Zwiers L.-H."/>
            <person name="Turgeon B."/>
            <person name="Goodwin S."/>
            <person name="Spatafora J."/>
            <person name="Crous P."/>
            <person name="Grigoriev I."/>
        </authorList>
    </citation>
    <scope>NUCLEOTIDE SEQUENCE</scope>
    <source>
        <strain evidence="8">CBS 113389</strain>
    </source>
</reference>
<evidence type="ECO:0000256" key="3">
    <source>
        <dbReference type="ARBA" id="ARBA00023015"/>
    </source>
</evidence>
<accession>A0A6A6PX51</accession>
<dbReference type="PROSITE" id="PS00463">
    <property type="entry name" value="ZN2_CY6_FUNGAL_1"/>
    <property type="match status" value="1"/>
</dbReference>
<evidence type="ECO:0000256" key="6">
    <source>
        <dbReference type="ARBA" id="ARBA00023242"/>
    </source>
</evidence>
<dbReference type="AlphaFoldDB" id="A0A6A6PX51"/>
<dbReference type="OrthoDB" id="2593732at2759"/>
<dbReference type="InterPro" id="IPR001138">
    <property type="entry name" value="Zn2Cys6_DnaBD"/>
</dbReference>
<keyword evidence="4" id="KW-0238">DNA-binding</keyword>
<name>A0A6A6PX51_9PEZI</name>
<dbReference type="PROSITE" id="PS50048">
    <property type="entry name" value="ZN2_CY6_FUNGAL_2"/>
    <property type="match status" value="1"/>
</dbReference>
<evidence type="ECO:0000313" key="9">
    <source>
        <dbReference type="Proteomes" id="UP000799767"/>
    </source>
</evidence>
<dbReference type="GO" id="GO:0003677">
    <property type="term" value="F:DNA binding"/>
    <property type="evidence" value="ECO:0007669"/>
    <property type="project" value="UniProtKB-KW"/>
</dbReference>
<evidence type="ECO:0000313" key="8">
    <source>
        <dbReference type="EMBL" id="KAF2484063.1"/>
    </source>
</evidence>
<dbReference type="Gene3D" id="4.10.240.10">
    <property type="entry name" value="Zn(2)-C6 fungal-type DNA-binding domain"/>
    <property type="match status" value="1"/>
</dbReference>
<protein>
    <recommendedName>
        <fullName evidence="7">Zn(2)-C6 fungal-type domain-containing protein</fullName>
    </recommendedName>
</protein>
<dbReference type="RefSeq" id="XP_033590633.1">
    <property type="nucleotide sequence ID" value="XM_033733209.1"/>
</dbReference>
<dbReference type="PANTHER" id="PTHR36206:SF12">
    <property type="entry name" value="ASPERCRYPTIN BIOSYNTHESIS CLUSTER-SPECIFIC TRANSCRIPTION REGULATOR ATNN-RELATED"/>
    <property type="match status" value="1"/>
</dbReference>
<keyword evidence="9" id="KW-1185">Reference proteome</keyword>
<dbReference type="EMBL" id="MU001634">
    <property type="protein sequence ID" value="KAF2484063.1"/>
    <property type="molecule type" value="Genomic_DNA"/>
</dbReference>
<evidence type="ECO:0000259" key="7">
    <source>
        <dbReference type="PROSITE" id="PS50048"/>
    </source>
</evidence>
<keyword evidence="3" id="KW-0805">Transcription regulation</keyword>
<dbReference type="Pfam" id="PF00172">
    <property type="entry name" value="Zn_clus"/>
    <property type="match status" value="1"/>
</dbReference>
<keyword evidence="2" id="KW-0862">Zinc</keyword>
<dbReference type="GeneID" id="54474211"/>
<gene>
    <name evidence="8" type="ORF">BDY17DRAFT_294910</name>
</gene>
<keyword evidence="1" id="KW-0479">Metal-binding</keyword>
<dbReference type="SUPFAM" id="SSF57701">
    <property type="entry name" value="Zn2/Cys6 DNA-binding domain"/>
    <property type="match status" value="1"/>
</dbReference>
<dbReference type="Proteomes" id="UP000799767">
    <property type="component" value="Unassembled WGS sequence"/>
</dbReference>
<dbReference type="InterPro" id="IPR052360">
    <property type="entry name" value="Transcr_Regulatory_Proteins"/>
</dbReference>
<evidence type="ECO:0000256" key="2">
    <source>
        <dbReference type="ARBA" id="ARBA00022833"/>
    </source>
</evidence>
<dbReference type="GO" id="GO:0000981">
    <property type="term" value="F:DNA-binding transcription factor activity, RNA polymerase II-specific"/>
    <property type="evidence" value="ECO:0007669"/>
    <property type="project" value="InterPro"/>
</dbReference>
<evidence type="ECO:0000256" key="1">
    <source>
        <dbReference type="ARBA" id="ARBA00022723"/>
    </source>
</evidence>
<dbReference type="SMART" id="SM00066">
    <property type="entry name" value="GAL4"/>
    <property type="match status" value="1"/>
</dbReference>
<organism evidence="8 9">
    <name type="scientific">Neohortaea acidophila</name>
    <dbReference type="NCBI Taxonomy" id="245834"/>
    <lineage>
        <taxon>Eukaryota</taxon>
        <taxon>Fungi</taxon>
        <taxon>Dikarya</taxon>
        <taxon>Ascomycota</taxon>
        <taxon>Pezizomycotina</taxon>
        <taxon>Dothideomycetes</taxon>
        <taxon>Dothideomycetidae</taxon>
        <taxon>Mycosphaerellales</taxon>
        <taxon>Teratosphaeriaceae</taxon>
        <taxon>Neohortaea</taxon>
    </lineage>
</organism>
<dbReference type="GO" id="GO:0008270">
    <property type="term" value="F:zinc ion binding"/>
    <property type="evidence" value="ECO:0007669"/>
    <property type="project" value="InterPro"/>
</dbReference>
<sequence>MPRVNPADRKRVRRPKTRTGCKTCKIRRIKCDEAKPSCRRCTSTGRKCDGYDVSLEPPSSLVGVRKGLYWTDSLSSRGLRALQFFQEITVPQLAGSHDHSLWSHKLLQSACEDVGMRHAIVALSTLHEDFVTTGEAERTKDSFALQQYNLSIRQYIKGPSQARPDCIMDYSVASIIYICIELLQGHYQSALSLIESSVRLFYDEVVKAPGLSRWPLEMIEVILDRFQCQIMGLMVKSFASKVVLPSVRRADTLVIPEQFESVHEANDYFDCYYQTYALSKGSLSAEEIKSYVQILRRWVAAFDAMLASLGPDLHWRDARMVKLLQIQQLMLNLPSQAKSGVGSGRDAEFTAIYRQVVDLAESALHEGGAAPIDSSAPHFVFTLDVDVVGPLYDVACGCRDPSVRRRALALLRRYPRREGLWDSLLAARTAERCMELEEGAAGVVESAADVPDWARVSHTTAIFNVGERRATVIFESTGAPATDSPAISLSEVLEW</sequence>
<proteinExistence type="predicted"/>
<dbReference type="CDD" id="cd00067">
    <property type="entry name" value="GAL4"/>
    <property type="match status" value="1"/>
</dbReference>
<keyword evidence="6" id="KW-0539">Nucleus</keyword>
<evidence type="ECO:0000256" key="4">
    <source>
        <dbReference type="ARBA" id="ARBA00023125"/>
    </source>
</evidence>
<dbReference type="PANTHER" id="PTHR36206">
    <property type="entry name" value="ASPERCRYPTIN BIOSYNTHESIS CLUSTER-SPECIFIC TRANSCRIPTION REGULATOR ATNN-RELATED"/>
    <property type="match status" value="1"/>
</dbReference>